<evidence type="ECO:0000256" key="2">
    <source>
        <dbReference type="ARBA" id="ARBA00023125"/>
    </source>
</evidence>
<dbReference type="InterPro" id="IPR050397">
    <property type="entry name" value="Env_Response_Regulators"/>
</dbReference>
<gene>
    <name evidence="5" type="ORF">FHS81_000565</name>
</gene>
<dbReference type="EMBL" id="JACICC010000001">
    <property type="protein sequence ID" value="MBB3808511.1"/>
    <property type="molecule type" value="Genomic_DNA"/>
</dbReference>
<evidence type="ECO:0000256" key="3">
    <source>
        <dbReference type="ARBA" id="ARBA00023163"/>
    </source>
</evidence>
<dbReference type="SMART" id="SM00419">
    <property type="entry name" value="HTH_CRP"/>
    <property type="match status" value="1"/>
</dbReference>
<evidence type="ECO:0000259" key="4">
    <source>
        <dbReference type="PROSITE" id="PS51063"/>
    </source>
</evidence>
<dbReference type="InterPro" id="IPR036390">
    <property type="entry name" value="WH_DNA-bd_sf"/>
</dbReference>
<dbReference type="Proteomes" id="UP000537592">
    <property type="component" value="Unassembled WGS sequence"/>
</dbReference>
<sequence>MLSPADLLKNELLAKLREEDRKRLIPHLNPYYLKAGDIIQKAGDEVVDTWFPCEQSLAGFQVWVDDDNGSVEVAIIGREGAVGGIVSNGNVPAFATAQVRIGGLFLRVRTSALEHAKTESVALRHWFSRYSDCLIAQTFQTAACNATHTIVQRTAKWLLAAAARTGSREFALTHEQLAEMLGVGRTFVTRVARSLREEGIISTRRGVFVIEDATALKNKSCNCSAMIDAHFDTVLHGIYTDQDGNRKYG</sequence>
<dbReference type="GO" id="GO:0003700">
    <property type="term" value="F:DNA-binding transcription factor activity"/>
    <property type="evidence" value="ECO:0007669"/>
    <property type="project" value="TreeGrafter"/>
</dbReference>
<reference evidence="5 6" key="1">
    <citation type="submission" date="2020-08" db="EMBL/GenBank/DDBJ databases">
        <title>Genomic Encyclopedia of Type Strains, Phase IV (KMG-IV): sequencing the most valuable type-strain genomes for metagenomic binning, comparative biology and taxonomic classification.</title>
        <authorList>
            <person name="Goeker M."/>
        </authorList>
    </citation>
    <scope>NUCLEOTIDE SEQUENCE [LARGE SCALE GENOMIC DNA]</scope>
    <source>
        <strain evidence="5 6">DSM 28760</strain>
    </source>
</reference>
<dbReference type="Gene3D" id="2.60.120.10">
    <property type="entry name" value="Jelly Rolls"/>
    <property type="match status" value="1"/>
</dbReference>
<dbReference type="RefSeq" id="WP_183750497.1">
    <property type="nucleotide sequence ID" value="NZ_JACICC010000001.1"/>
</dbReference>
<dbReference type="SUPFAM" id="SSF51206">
    <property type="entry name" value="cAMP-binding domain-like"/>
    <property type="match status" value="1"/>
</dbReference>
<dbReference type="PANTHER" id="PTHR24567">
    <property type="entry name" value="CRP FAMILY TRANSCRIPTIONAL REGULATORY PROTEIN"/>
    <property type="match status" value="1"/>
</dbReference>
<dbReference type="GO" id="GO:0003677">
    <property type="term" value="F:DNA binding"/>
    <property type="evidence" value="ECO:0007669"/>
    <property type="project" value="UniProtKB-KW"/>
</dbReference>
<dbReference type="PANTHER" id="PTHR24567:SF74">
    <property type="entry name" value="HTH-TYPE TRANSCRIPTIONAL REGULATOR ARCR"/>
    <property type="match status" value="1"/>
</dbReference>
<dbReference type="InterPro" id="IPR018490">
    <property type="entry name" value="cNMP-bd_dom_sf"/>
</dbReference>
<dbReference type="SUPFAM" id="SSF46785">
    <property type="entry name" value="Winged helix' DNA-binding domain"/>
    <property type="match status" value="1"/>
</dbReference>
<feature type="domain" description="HTH crp-type" evidence="4">
    <location>
        <begin position="148"/>
        <end position="214"/>
    </location>
</feature>
<evidence type="ECO:0000313" key="5">
    <source>
        <dbReference type="EMBL" id="MBB3808511.1"/>
    </source>
</evidence>
<dbReference type="GO" id="GO:0005829">
    <property type="term" value="C:cytosol"/>
    <property type="evidence" value="ECO:0007669"/>
    <property type="project" value="TreeGrafter"/>
</dbReference>
<dbReference type="InterPro" id="IPR012318">
    <property type="entry name" value="HTH_CRP"/>
</dbReference>
<dbReference type="AlphaFoldDB" id="A0A7W5Z1W0"/>
<evidence type="ECO:0000256" key="1">
    <source>
        <dbReference type="ARBA" id="ARBA00023015"/>
    </source>
</evidence>
<dbReference type="Pfam" id="PF13545">
    <property type="entry name" value="HTH_Crp_2"/>
    <property type="match status" value="1"/>
</dbReference>
<keyword evidence="1" id="KW-0805">Transcription regulation</keyword>
<organism evidence="5 6">
    <name type="scientific">Pseudochelatococcus contaminans</name>
    <dbReference type="NCBI Taxonomy" id="1538103"/>
    <lineage>
        <taxon>Bacteria</taxon>
        <taxon>Pseudomonadati</taxon>
        <taxon>Pseudomonadota</taxon>
        <taxon>Alphaproteobacteria</taxon>
        <taxon>Hyphomicrobiales</taxon>
        <taxon>Chelatococcaceae</taxon>
        <taxon>Pseudochelatococcus</taxon>
    </lineage>
</organism>
<name>A0A7W5Z1W0_9HYPH</name>
<proteinExistence type="predicted"/>
<keyword evidence="6" id="KW-1185">Reference proteome</keyword>
<evidence type="ECO:0000313" key="6">
    <source>
        <dbReference type="Proteomes" id="UP000537592"/>
    </source>
</evidence>
<dbReference type="PROSITE" id="PS51063">
    <property type="entry name" value="HTH_CRP_2"/>
    <property type="match status" value="1"/>
</dbReference>
<accession>A0A7W5Z1W0</accession>
<comment type="caution">
    <text evidence="5">The sequence shown here is derived from an EMBL/GenBank/DDBJ whole genome shotgun (WGS) entry which is preliminary data.</text>
</comment>
<keyword evidence="3" id="KW-0804">Transcription</keyword>
<protein>
    <submittedName>
        <fullName evidence="5">CRP-like cAMP-binding protein</fullName>
    </submittedName>
</protein>
<keyword evidence="2" id="KW-0238">DNA-binding</keyword>
<dbReference type="InterPro" id="IPR014710">
    <property type="entry name" value="RmlC-like_jellyroll"/>
</dbReference>